<gene>
    <name evidence="1" type="ORF">LSH36_608g00009</name>
</gene>
<accession>A0AAD9J5I0</accession>
<protein>
    <submittedName>
        <fullName evidence="1">Uncharacterized protein</fullName>
    </submittedName>
</protein>
<name>A0AAD9J5I0_9ANNE</name>
<organism evidence="1 2">
    <name type="scientific">Paralvinella palmiformis</name>
    <dbReference type="NCBI Taxonomy" id="53620"/>
    <lineage>
        <taxon>Eukaryota</taxon>
        <taxon>Metazoa</taxon>
        <taxon>Spiralia</taxon>
        <taxon>Lophotrochozoa</taxon>
        <taxon>Annelida</taxon>
        <taxon>Polychaeta</taxon>
        <taxon>Sedentaria</taxon>
        <taxon>Canalipalpata</taxon>
        <taxon>Terebellida</taxon>
        <taxon>Terebelliformia</taxon>
        <taxon>Alvinellidae</taxon>
        <taxon>Paralvinella</taxon>
    </lineage>
</organism>
<dbReference type="Gene3D" id="1.25.40.90">
    <property type="match status" value="1"/>
</dbReference>
<dbReference type="Proteomes" id="UP001208570">
    <property type="component" value="Unassembled WGS sequence"/>
</dbReference>
<dbReference type="InterPro" id="IPR008942">
    <property type="entry name" value="ENTH_VHS"/>
</dbReference>
<evidence type="ECO:0000313" key="1">
    <source>
        <dbReference type="EMBL" id="KAK2146436.1"/>
    </source>
</evidence>
<proteinExistence type="predicted"/>
<dbReference type="AlphaFoldDB" id="A0AAD9J5I0"/>
<dbReference type="EMBL" id="JAODUP010000608">
    <property type="protein sequence ID" value="KAK2146436.1"/>
    <property type="molecule type" value="Genomic_DNA"/>
</dbReference>
<sequence>MDDVGSHDIIKKLLNKLKRRAKITYFKSSIEVNKKNAKQLWNILKQAIDKVNKKANLPRSFLVDSKMVADEDAIAKGFNNFFSNIGFNISHNVPASRKTFDKYLPIIMQNIFFRSRTPNGCHKRNNEVKP</sequence>
<keyword evidence="2" id="KW-1185">Reference proteome</keyword>
<evidence type="ECO:0000313" key="2">
    <source>
        <dbReference type="Proteomes" id="UP001208570"/>
    </source>
</evidence>
<reference evidence="1" key="1">
    <citation type="journal article" date="2023" name="Mol. Biol. Evol.">
        <title>Third-Generation Sequencing Reveals the Adaptive Role of the Epigenome in Three Deep-Sea Polychaetes.</title>
        <authorList>
            <person name="Perez M."/>
            <person name="Aroh O."/>
            <person name="Sun Y."/>
            <person name="Lan Y."/>
            <person name="Juniper S.K."/>
            <person name="Young C.R."/>
            <person name="Angers B."/>
            <person name="Qian P.Y."/>
        </authorList>
    </citation>
    <scope>NUCLEOTIDE SEQUENCE</scope>
    <source>
        <strain evidence="1">P08H-3</strain>
    </source>
</reference>
<comment type="caution">
    <text evidence="1">The sequence shown here is derived from an EMBL/GenBank/DDBJ whole genome shotgun (WGS) entry which is preliminary data.</text>
</comment>